<dbReference type="InterPro" id="IPR011006">
    <property type="entry name" value="CheY-like_superfamily"/>
</dbReference>
<evidence type="ECO:0000256" key="3">
    <source>
        <dbReference type="ARBA" id="ARBA00022553"/>
    </source>
</evidence>
<dbReference type="EC" id="2.7.13.3" evidence="2"/>
<sequence>MQTEKERRAEKDSIFADFAYEALAILLIATLVLAWAWTGYVGLFDSQRVGYAYTVFAIALFAGAAVYYLAQKRLRLAVFFYLCSLLAAITLVVLAYNDASLLALYLLTVLVAAPLTRPRGLGAATLLTLTTLFAVGIWRSMPLVEMVTPTVLTMLAALTAWLSTRRLFTALEWALNMTEHARRSAEEAREHRAELQRVLHSLDLALSRLERSNRALAFAQEAAERAYRFKSEFVANVSHELRTPLNLIVGFSEMMITAPESYGGKSLPGEYRGDMLAIYRSSRHLLDLINDVLDLSQIESGRMAIHKERVLIQDVIQEAVEIVRGLAEARRLQLVVEAPKEPLAVDLDRVRIRQVLLNLLTNAMRYTEQGCVCVRAASDGQELTVLVQDSGRGIAPEKLARAFEAFDRLDEEQLTHGSGLGLAVSKKFVELHDGRMWIESELGRGTTVGFTLPLPTQNRQLVRSSLHTSRPLPQENRQPLTLLIHNDTRALALLRRHIANCEFVLAETVEEAQALMKELAPDAVIVEPGSLGEWKRLIAAHPAASETPVLIAPLPSTRQTGAAFGASYYLPKPVGREDIAFVLKRLGRAPRTALVVDDDPHIVRLIGRMLRSVSPDIQVMEAFGGEEALALAQARPPDVIFVDLYMPGMNGEALIQAVQLDPRLTRTTIVVVSVRSVEQELAPIQGELWIRREHGFTLSELLCLIEANLCTLTQADATSPTSAAARLATLADSPA</sequence>
<dbReference type="CDD" id="cd00082">
    <property type="entry name" value="HisKA"/>
    <property type="match status" value="1"/>
</dbReference>
<keyword evidence="9" id="KW-0812">Transmembrane</keyword>
<dbReference type="SMART" id="SM00388">
    <property type="entry name" value="HisKA"/>
    <property type="match status" value="1"/>
</dbReference>
<comment type="catalytic activity">
    <reaction evidence="1">
        <text>ATP + protein L-histidine = ADP + protein N-phospho-L-histidine.</text>
        <dbReference type="EC" id="2.7.13.3"/>
    </reaction>
</comment>
<evidence type="ECO:0000256" key="9">
    <source>
        <dbReference type="SAM" id="Phobius"/>
    </source>
</evidence>
<dbReference type="Gene3D" id="3.40.50.2300">
    <property type="match status" value="1"/>
</dbReference>
<comment type="caution">
    <text evidence="12">The sequence shown here is derived from an EMBL/GenBank/DDBJ whole genome shotgun (WGS) entry which is preliminary data.</text>
</comment>
<proteinExistence type="predicted"/>
<dbReference type="InterPro" id="IPR004358">
    <property type="entry name" value="Sig_transdc_His_kin-like_C"/>
</dbReference>
<dbReference type="SUPFAM" id="SSF52172">
    <property type="entry name" value="CheY-like"/>
    <property type="match status" value="2"/>
</dbReference>
<evidence type="ECO:0000256" key="8">
    <source>
        <dbReference type="SAM" id="Coils"/>
    </source>
</evidence>
<keyword evidence="9" id="KW-1133">Transmembrane helix</keyword>
<protein>
    <recommendedName>
        <fullName evidence="2">histidine kinase</fullName>
        <ecNumber evidence="2">2.7.13.3</ecNumber>
    </recommendedName>
</protein>
<dbReference type="Pfam" id="PF00512">
    <property type="entry name" value="HisKA"/>
    <property type="match status" value="1"/>
</dbReference>
<dbReference type="PROSITE" id="PS50110">
    <property type="entry name" value="RESPONSE_REGULATORY"/>
    <property type="match status" value="1"/>
</dbReference>
<evidence type="ECO:0000259" key="10">
    <source>
        <dbReference type="PROSITE" id="PS50109"/>
    </source>
</evidence>
<feature type="coiled-coil region" evidence="8">
    <location>
        <begin position="185"/>
        <end position="212"/>
    </location>
</feature>
<dbReference type="SMART" id="SM00387">
    <property type="entry name" value="HATPase_c"/>
    <property type="match status" value="1"/>
</dbReference>
<dbReference type="EMBL" id="DSMG01000193">
    <property type="protein sequence ID" value="HDX33468.1"/>
    <property type="molecule type" value="Genomic_DNA"/>
</dbReference>
<evidence type="ECO:0000256" key="4">
    <source>
        <dbReference type="ARBA" id="ARBA00022679"/>
    </source>
</evidence>
<keyword evidence="5" id="KW-0418">Kinase</keyword>
<feature type="transmembrane region" description="Helical" evidence="9">
    <location>
        <begin position="147"/>
        <end position="164"/>
    </location>
</feature>
<accession>A0A7C1JYR0</accession>
<dbReference type="GO" id="GO:0000155">
    <property type="term" value="F:phosphorelay sensor kinase activity"/>
    <property type="evidence" value="ECO:0007669"/>
    <property type="project" value="InterPro"/>
</dbReference>
<dbReference type="FunFam" id="3.30.565.10:FF:000006">
    <property type="entry name" value="Sensor histidine kinase WalK"/>
    <property type="match status" value="1"/>
</dbReference>
<keyword evidence="4" id="KW-0808">Transferase</keyword>
<dbReference type="SUPFAM" id="SSF55874">
    <property type="entry name" value="ATPase domain of HSP90 chaperone/DNA topoisomerase II/histidine kinase"/>
    <property type="match status" value="1"/>
</dbReference>
<evidence type="ECO:0000259" key="11">
    <source>
        <dbReference type="PROSITE" id="PS50110"/>
    </source>
</evidence>
<feature type="domain" description="Response regulatory" evidence="11">
    <location>
        <begin position="592"/>
        <end position="709"/>
    </location>
</feature>
<evidence type="ECO:0000256" key="6">
    <source>
        <dbReference type="ARBA" id="ARBA00023012"/>
    </source>
</evidence>
<dbReference type="CDD" id="cd00156">
    <property type="entry name" value="REC"/>
    <property type="match status" value="1"/>
</dbReference>
<reference evidence="12" key="1">
    <citation type="journal article" date="2020" name="mSystems">
        <title>Genome- and Community-Level Interaction Insights into Carbon Utilization and Element Cycling Functions of Hydrothermarchaeota in Hydrothermal Sediment.</title>
        <authorList>
            <person name="Zhou Z."/>
            <person name="Liu Y."/>
            <person name="Xu W."/>
            <person name="Pan J."/>
            <person name="Luo Z.H."/>
            <person name="Li M."/>
        </authorList>
    </citation>
    <scope>NUCLEOTIDE SEQUENCE [LARGE SCALE GENOMIC DNA]</scope>
    <source>
        <strain evidence="12">SpSt-289</strain>
    </source>
</reference>
<dbReference type="SMART" id="SM00448">
    <property type="entry name" value="REC"/>
    <property type="match status" value="1"/>
</dbReference>
<organism evidence="12">
    <name type="scientific">Caldilinea aerophila</name>
    <dbReference type="NCBI Taxonomy" id="133453"/>
    <lineage>
        <taxon>Bacteria</taxon>
        <taxon>Bacillati</taxon>
        <taxon>Chloroflexota</taxon>
        <taxon>Caldilineae</taxon>
        <taxon>Caldilineales</taxon>
        <taxon>Caldilineaceae</taxon>
        <taxon>Caldilinea</taxon>
    </lineage>
</organism>
<name>A0A7C1JYR0_9CHLR</name>
<dbReference type="SUPFAM" id="SSF47384">
    <property type="entry name" value="Homodimeric domain of signal transducing histidine kinase"/>
    <property type="match status" value="1"/>
</dbReference>
<keyword evidence="6" id="KW-0902">Two-component regulatory system</keyword>
<dbReference type="InterPro" id="IPR001789">
    <property type="entry name" value="Sig_transdc_resp-reg_receiver"/>
</dbReference>
<dbReference type="InterPro" id="IPR003594">
    <property type="entry name" value="HATPase_dom"/>
</dbReference>
<evidence type="ECO:0000313" key="12">
    <source>
        <dbReference type="EMBL" id="HDX33468.1"/>
    </source>
</evidence>
<dbReference type="Gene3D" id="1.10.287.130">
    <property type="match status" value="1"/>
</dbReference>
<dbReference type="AlphaFoldDB" id="A0A7C1JYR0"/>
<dbReference type="InterPro" id="IPR036097">
    <property type="entry name" value="HisK_dim/P_sf"/>
</dbReference>
<dbReference type="InterPro" id="IPR005467">
    <property type="entry name" value="His_kinase_dom"/>
</dbReference>
<feature type="modified residue" description="4-aspartylphosphate" evidence="7">
    <location>
        <position position="643"/>
    </location>
</feature>
<evidence type="ECO:0000256" key="5">
    <source>
        <dbReference type="ARBA" id="ARBA00022777"/>
    </source>
</evidence>
<dbReference type="Pfam" id="PF02518">
    <property type="entry name" value="HATPase_c"/>
    <property type="match status" value="1"/>
</dbReference>
<dbReference type="Gene3D" id="3.30.565.10">
    <property type="entry name" value="Histidine kinase-like ATPase, C-terminal domain"/>
    <property type="match status" value="1"/>
</dbReference>
<dbReference type="PANTHER" id="PTHR43047:SF72">
    <property type="entry name" value="OSMOSENSING HISTIDINE PROTEIN KINASE SLN1"/>
    <property type="match status" value="1"/>
</dbReference>
<dbReference type="PANTHER" id="PTHR43047">
    <property type="entry name" value="TWO-COMPONENT HISTIDINE PROTEIN KINASE"/>
    <property type="match status" value="1"/>
</dbReference>
<dbReference type="PRINTS" id="PR00344">
    <property type="entry name" value="BCTRLSENSOR"/>
</dbReference>
<feature type="transmembrane region" description="Helical" evidence="9">
    <location>
        <begin position="76"/>
        <end position="93"/>
    </location>
</feature>
<feature type="domain" description="Histidine kinase" evidence="10">
    <location>
        <begin position="236"/>
        <end position="456"/>
    </location>
</feature>
<dbReference type="InterPro" id="IPR036890">
    <property type="entry name" value="HATPase_C_sf"/>
</dbReference>
<feature type="transmembrane region" description="Helical" evidence="9">
    <location>
        <begin position="50"/>
        <end position="69"/>
    </location>
</feature>
<evidence type="ECO:0000256" key="1">
    <source>
        <dbReference type="ARBA" id="ARBA00000085"/>
    </source>
</evidence>
<dbReference type="InterPro" id="IPR003661">
    <property type="entry name" value="HisK_dim/P_dom"/>
</dbReference>
<feature type="transmembrane region" description="Helical" evidence="9">
    <location>
        <begin position="123"/>
        <end position="141"/>
    </location>
</feature>
<evidence type="ECO:0000256" key="7">
    <source>
        <dbReference type="PROSITE-ProRule" id="PRU00169"/>
    </source>
</evidence>
<dbReference type="Pfam" id="PF00072">
    <property type="entry name" value="Response_reg"/>
    <property type="match status" value="1"/>
</dbReference>
<feature type="transmembrane region" description="Helical" evidence="9">
    <location>
        <begin position="20"/>
        <end position="38"/>
    </location>
</feature>
<keyword evidence="8" id="KW-0175">Coiled coil</keyword>
<gene>
    <name evidence="12" type="ORF">ENQ20_18585</name>
</gene>
<keyword evidence="9" id="KW-0472">Membrane</keyword>
<evidence type="ECO:0000256" key="2">
    <source>
        <dbReference type="ARBA" id="ARBA00012438"/>
    </source>
</evidence>
<dbReference type="GO" id="GO:0005886">
    <property type="term" value="C:plasma membrane"/>
    <property type="evidence" value="ECO:0007669"/>
    <property type="project" value="TreeGrafter"/>
</dbReference>
<keyword evidence="3 7" id="KW-0597">Phosphoprotein</keyword>
<dbReference type="PROSITE" id="PS50109">
    <property type="entry name" value="HIS_KIN"/>
    <property type="match status" value="1"/>
</dbReference>
<dbReference type="GO" id="GO:0009927">
    <property type="term" value="F:histidine phosphotransfer kinase activity"/>
    <property type="evidence" value="ECO:0007669"/>
    <property type="project" value="TreeGrafter"/>
</dbReference>